<comment type="caution">
    <text evidence="3">The sequence shown here is derived from an EMBL/GenBank/DDBJ whole genome shotgun (WGS) entry which is preliminary data.</text>
</comment>
<dbReference type="AlphaFoldDB" id="A0A497UIT1"/>
<dbReference type="EMBL" id="RCCB01000012">
    <property type="protein sequence ID" value="RLJ24553.1"/>
    <property type="molecule type" value="Genomic_DNA"/>
</dbReference>
<reference evidence="2 4" key="1">
    <citation type="submission" date="2017-12" db="EMBL/GenBank/DDBJ databases">
        <title>Genomic Encyclopedia of Type Strains, Phase III (KMG-III): the genomes of soil and plant-associated and newly described type strains.</title>
        <authorList>
            <person name="Whitman W."/>
        </authorList>
    </citation>
    <scope>NUCLEOTIDE SEQUENCE [LARGE SCALE GENOMIC DNA]</scope>
    <source>
        <strain evidence="2 4">IP-10</strain>
    </source>
</reference>
<gene>
    <name evidence="2" type="ORF">B0G92_1868</name>
    <name evidence="3" type="ORF">CLV50_2440</name>
</gene>
<feature type="transmembrane region" description="Helical" evidence="1">
    <location>
        <begin position="97"/>
        <end position="119"/>
    </location>
</feature>
<evidence type="ECO:0000313" key="4">
    <source>
        <dbReference type="Proteomes" id="UP000233767"/>
    </source>
</evidence>
<name>A0A497UIT1_9FLAO</name>
<keyword evidence="1" id="KW-1133">Transmembrane helix</keyword>
<feature type="transmembrane region" description="Helical" evidence="1">
    <location>
        <begin position="7"/>
        <end position="26"/>
    </location>
</feature>
<feature type="transmembrane region" description="Helical" evidence="1">
    <location>
        <begin position="32"/>
        <end position="50"/>
    </location>
</feature>
<protein>
    <submittedName>
        <fullName evidence="3">Uncharacterized protein DUF2809</fullName>
    </submittedName>
</protein>
<evidence type="ECO:0000256" key="1">
    <source>
        <dbReference type="SAM" id="Phobius"/>
    </source>
</evidence>
<accession>A0A497UIT1</accession>
<dbReference type="Proteomes" id="UP000233767">
    <property type="component" value="Unassembled WGS sequence"/>
</dbReference>
<proteinExistence type="predicted"/>
<organism evidence="3 5">
    <name type="scientific">Flavobacterium lindanitolerans</name>
    <dbReference type="NCBI Taxonomy" id="428988"/>
    <lineage>
        <taxon>Bacteria</taxon>
        <taxon>Pseudomonadati</taxon>
        <taxon>Bacteroidota</taxon>
        <taxon>Flavobacteriia</taxon>
        <taxon>Flavobacteriales</taxon>
        <taxon>Flavobacteriaceae</taxon>
        <taxon>Flavobacterium</taxon>
    </lineage>
</organism>
<reference evidence="3 5" key="2">
    <citation type="submission" date="2018-10" db="EMBL/GenBank/DDBJ databases">
        <title>Genomic Encyclopedia of Archaeal and Bacterial Type Strains, Phase II (KMG-II): from individual species to whole genera.</title>
        <authorList>
            <person name="Goeker M."/>
        </authorList>
    </citation>
    <scope>NUCLEOTIDE SEQUENCE [LARGE SCALE GENOMIC DNA]</scope>
    <source>
        <strain evidence="3 5">DSM 21886</strain>
    </source>
</reference>
<evidence type="ECO:0000313" key="5">
    <source>
        <dbReference type="Proteomes" id="UP000275027"/>
    </source>
</evidence>
<keyword evidence="1" id="KW-0472">Membrane</keyword>
<dbReference type="RefSeq" id="WP_101471886.1">
    <property type="nucleotide sequence ID" value="NZ_PJND01000007.1"/>
</dbReference>
<evidence type="ECO:0000313" key="2">
    <source>
        <dbReference type="EMBL" id="PKW30213.1"/>
    </source>
</evidence>
<dbReference type="Pfam" id="PF10990">
    <property type="entry name" value="DUF2809"/>
    <property type="match status" value="1"/>
</dbReference>
<keyword evidence="1" id="KW-0812">Transmembrane</keyword>
<feature type="transmembrane region" description="Helical" evidence="1">
    <location>
        <begin position="57"/>
        <end position="77"/>
    </location>
</feature>
<dbReference type="Proteomes" id="UP000275027">
    <property type="component" value="Unassembled WGS sequence"/>
</dbReference>
<sequence length="129" mass="14987">MKRQSRLLYFLLLSGTIVLGLLSRFIKTIPLFIGDMLYAIMIYFLVRFLFPKARTKTTVLISLLVCYIIETLQLYQADWIVSIRATTLGRLILGQGFLWSDILAYTFGIGIVFMIENILKSSRNRQQKR</sequence>
<dbReference type="EMBL" id="PJND01000007">
    <property type="protein sequence ID" value="PKW30213.1"/>
    <property type="molecule type" value="Genomic_DNA"/>
</dbReference>
<keyword evidence="4" id="KW-1185">Reference proteome</keyword>
<dbReference type="InterPro" id="IPR021257">
    <property type="entry name" value="DUF2809"/>
</dbReference>
<evidence type="ECO:0000313" key="3">
    <source>
        <dbReference type="EMBL" id="RLJ24553.1"/>
    </source>
</evidence>